<protein>
    <submittedName>
        <fullName evidence="11">Uncharacterized protein</fullName>
    </submittedName>
</protein>
<feature type="transmembrane region" description="Helical" evidence="10">
    <location>
        <begin position="184"/>
        <end position="202"/>
    </location>
</feature>
<keyword evidence="5" id="KW-0552">Olfaction</keyword>
<evidence type="ECO:0000256" key="4">
    <source>
        <dbReference type="ARBA" id="ARBA00022692"/>
    </source>
</evidence>
<dbReference type="PANTHER" id="PTHR21137:SF35">
    <property type="entry name" value="ODORANT RECEPTOR 19A-RELATED"/>
    <property type="match status" value="1"/>
</dbReference>
<sequence length="302" mass="34895">MKSTIILINKRILRKVFVTLESGVFLPNIKRGGEEELKLFDDWVKYLKSFCRISIIGYYVTIIFALITWSIEKSSKYPFGDFPEIVNFETTLILQIFIYVILATAYVIIEVTYFTILGHIQCHLVNLQNYLKNITKRIKNSHSDVLKDLNTFHWDILTPRIKIAVDYHVAIYQVSKDIDKTYRFCHLVGFVTITIIFCVLMYDLSFKKLFGNVFLLEILYISVLLALLCFNCYCGNETLNKSLEVALACTEINFLNTDIRFQKALILIIQRSQKPICFKVGNFVLLTSGTAVSVSNKNSQKQ</sequence>
<dbReference type="Proteomes" id="UP001353858">
    <property type="component" value="Unassembled WGS sequence"/>
</dbReference>
<reference evidence="12" key="1">
    <citation type="submission" date="2023-01" db="EMBL/GenBank/DDBJ databases">
        <title>Key to firefly adult light organ development and bioluminescence: homeobox transcription factors regulate luciferase expression and transportation to peroxisome.</title>
        <authorList>
            <person name="Fu X."/>
        </authorList>
    </citation>
    <scope>NUCLEOTIDE SEQUENCE [LARGE SCALE GENOMIC DNA]</scope>
</reference>
<comment type="caution">
    <text evidence="11">The sequence shown here is derived from an EMBL/GenBank/DDBJ whole genome shotgun (WGS) entry which is preliminary data.</text>
</comment>
<keyword evidence="12" id="KW-1185">Reference proteome</keyword>
<evidence type="ECO:0000313" key="11">
    <source>
        <dbReference type="EMBL" id="KAK4885300.1"/>
    </source>
</evidence>
<keyword evidence="3" id="KW-0716">Sensory transduction</keyword>
<dbReference type="PANTHER" id="PTHR21137">
    <property type="entry name" value="ODORANT RECEPTOR"/>
    <property type="match status" value="1"/>
</dbReference>
<feature type="transmembrane region" description="Helical" evidence="10">
    <location>
        <begin position="214"/>
        <end position="234"/>
    </location>
</feature>
<accession>A0AAN7SSN6</accession>
<dbReference type="AlphaFoldDB" id="A0AAN7SSN6"/>
<organism evidence="11 12">
    <name type="scientific">Aquatica leii</name>
    <dbReference type="NCBI Taxonomy" id="1421715"/>
    <lineage>
        <taxon>Eukaryota</taxon>
        <taxon>Metazoa</taxon>
        <taxon>Ecdysozoa</taxon>
        <taxon>Arthropoda</taxon>
        <taxon>Hexapoda</taxon>
        <taxon>Insecta</taxon>
        <taxon>Pterygota</taxon>
        <taxon>Neoptera</taxon>
        <taxon>Endopterygota</taxon>
        <taxon>Coleoptera</taxon>
        <taxon>Polyphaga</taxon>
        <taxon>Elateriformia</taxon>
        <taxon>Elateroidea</taxon>
        <taxon>Lampyridae</taxon>
        <taxon>Luciolinae</taxon>
        <taxon>Aquatica</taxon>
    </lineage>
</organism>
<dbReference type="EMBL" id="JARPUR010000001">
    <property type="protein sequence ID" value="KAK4885300.1"/>
    <property type="molecule type" value="Genomic_DNA"/>
</dbReference>
<dbReference type="GO" id="GO:0004984">
    <property type="term" value="F:olfactory receptor activity"/>
    <property type="evidence" value="ECO:0007669"/>
    <property type="project" value="InterPro"/>
</dbReference>
<keyword evidence="7 10" id="KW-0472">Membrane</keyword>
<name>A0AAN7SSN6_9COLE</name>
<evidence type="ECO:0000256" key="5">
    <source>
        <dbReference type="ARBA" id="ARBA00022725"/>
    </source>
</evidence>
<keyword evidence="9" id="KW-0807">Transducer</keyword>
<evidence type="ECO:0000256" key="10">
    <source>
        <dbReference type="SAM" id="Phobius"/>
    </source>
</evidence>
<evidence type="ECO:0000256" key="2">
    <source>
        <dbReference type="ARBA" id="ARBA00022475"/>
    </source>
</evidence>
<evidence type="ECO:0000256" key="1">
    <source>
        <dbReference type="ARBA" id="ARBA00004651"/>
    </source>
</evidence>
<evidence type="ECO:0000313" key="12">
    <source>
        <dbReference type="Proteomes" id="UP001353858"/>
    </source>
</evidence>
<feature type="transmembrane region" description="Helical" evidence="10">
    <location>
        <begin position="91"/>
        <end position="109"/>
    </location>
</feature>
<evidence type="ECO:0000256" key="3">
    <source>
        <dbReference type="ARBA" id="ARBA00022606"/>
    </source>
</evidence>
<dbReference type="GO" id="GO:0005886">
    <property type="term" value="C:plasma membrane"/>
    <property type="evidence" value="ECO:0007669"/>
    <property type="project" value="UniProtKB-SubCell"/>
</dbReference>
<dbReference type="GO" id="GO:0005549">
    <property type="term" value="F:odorant binding"/>
    <property type="evidence" value="ECO:0007669"/>
    <property type="project" value="InterPro"/>
</dbReference>
<gene>
    <name evidence="11" type="ORF">RN001_001571</name>
</gene>
<dbReference type="Pfam" id="PF02949">
    <property type="entry name" value="7tm_6"/>
    <property type="match status" value="1"/>
</dbReference>
<comment type="subcellular location">
    <subcellularLocation>
        <location evidence="1">Cell membrane</location>
        <topology evidence="1">Multi-pass membrane protein</topology>
    </subcellularLocation>
</comment>
<feature type="transmembrane region" description="Helical" evidence="10">
    <location>
        <begin position="50"/>
        <end position="71"/>
    </location>
</feature>
<evidence type="ECO:0000256" key="8">
    <source>
        <dbReference type="ARBA" id="ARBA00023170"/>
    </source>
</evidence>
<dbReference type="GO" id="GO:0007165">
    <property type="term" value="P:signal transduction"/>
    <property type="evidence" value="ECO:0007669"/>
    <property type="project" value="UniProtKB-KW"/>
</dbReference>
<keyword evidence="8" id="KW-0675">Receptor</keyword>
<keyword evidence="6 10" id="KW-1133">Transmembrane helix</keyword>
<evidence type="ECO:0000256" key="9">
    <source>
        <dbReference type="ARBA" id="ARBA00023224"/>
    </source>
</evidence>
<proteinExistence type="predicted"/>
<keyword evidence="4 10" id="KW-0812">Transmembrane</keyword>
<dbReference type="InterPro" id="IPR004117">
    <property type="entry name" value="7tm6_olfct_rcpt"/>
</dbReference>
<evidence type="ECO:0000256" key="7">
    <source>
        <dbReference type="ARBA" id="ARBA00023136"/>
    </source>
</evidence>
<evidence type="ECO:0000256" key="6">
    <source>
        <dbReference type="ARBA" id="ARBA00022989"/>
    </source>
</evidence>
<keyword evidence="2" id="KW-1003">Cell membrane</keyword>